<evidence type="ECO:0000313" key="2">
    <source>
        <dbReference type="Proteomes" id="UP001234989"/>
    </source>
</evidence>
<accession>A0AAF0U1W0</accession>
<evidence type="ECO:0000313" key="1">
    <source>
        <dbReference type="EMBL" id="WMV37747.1"/>
    </source>
</evidence>
<dbReference type="EMBL" id="CP133618">
    <property type="protein sequence ID" value="WMV37747.1"/>
    <property type="molecule type" value="Genomic_DNA"/>
</dbReference>
<sequence>MMSRYPHLFASTPIQTRGKKFPLEFLVF</sequence>
<proteinExistence type="predicted"/>
<dbReference type="AlphaFoldDB" id="A0AAF0U1W0"/>
<reference evidence="1" key="1">
    <citation type="submission" date="2023-08" db="EMBL/GenBank/DDBJ databases">
        <title>A de novo genome assembly of Solanum verrucosum Schlechtendal, a Mexican diploid species geographically isolated from the other diploid A-genome species in potato relatives.</title>
        <authorList>
            <person name="Hosaka K."/>
        </authorList>
    </citation>
    <scope>NUCLEOTIDE SEQUENCE</scope>
    <source>
        <tissue evidence="1">Young leaves</tissue>
    </source>
</reference>
<organism evidence="1 2">
    <name type="scientific">Solanum verrucosum</name>
    <dbReference type="NCBI Taxonomy" id="315347"/>
    <lineage>
        <taxon>Eukaryota</taxon>
        <taxon>Viridiplantae</taxon>
        <taxon>Streptophyta</taxon>
        <taxon>Embryophyta</taxon>
        <taxon>Tracheophyta</taxon>
        <taxon>Spermatophyta</taxon>
        <taxon>Magnoliopsida</taxon>
        <taxon>eudicotyledons</taxon>
        <taxon>Gunneridae</taxon>
        <taxon>Pentapetalae</taxon>
        <taxon>asterids</taxon>
        <taxon>lamiids</taxon>
        <taxon>Solanales</taxon>
        <taxon>Solanaceae</taxon>
        <taxon>Solanoideae</taxon>
        <taxon>Solaneae</taxon>
        <taxon>Solanum</taxon>
    </lineage>
</organism>
<dbReference type="Proteomes" id="UP001234989">
    <property type="component" value="Chromosome 7"/>
</dbReference>
<gene>
    <name evidence="1" type="ORF">MTR67_031132</name>
</gene>
<protein>
    <submittedName>
        <fullName evidence="1">Uncharacterized protein</fullName>
    </submittedName>
</protein>
<name>A0AAF0U1W0_SOLVR</name>
<keyword evidence="2" id="KW-1185">Reference proteome</keyword>